<sequence>MALEGVLAMLYMHRLPRRSEAKGDFTLDMTLSDSLRTSLKIASRFGILAACLIPEAWRTRGVPPVFLTHGYREQRRYRPISYRVAYLLLPLENVGHWVLTGELYVTVEDNALPEDSRDVDRVLLAESWNKDRYLISNIMTNIPK</sequence>
<proteinExistence type="predicted"/>
<keyword evidence="2" id="KW-1185">Reference proteome</keyword>
<gene>
    <name evidence="1" type="ORF">LPLAT_LOCUS3840</name>
</gene>
<dbReference type="Proteomes" id="UP001497644">
    <property type="component" value="Chromosome 13"/>
</dbReference>
<organism evidence="1 2">
    <name type="scientific">Lasius platythorax</name>
    <dbReference type="NCBI Taxonomy" id="488582"/>
    <lineage>
        <taxon>Eukaryota</taxon>
        <taxon>Metazoa</taxon>
        <taxon>Ecdysozoa</taxon>
        <taxon>Arthropoda</taxon>
        <taxon>Hexapoda</taxon>
        <taxon>Insecta</taxon>
        <taxon>Pterygota</taxon>
        <taxon>Neoptera</taxon>
        <taxon>Endopterygota</taxon>
        <taxon>Hymenoptera</taxon>
        <taxon>Apocrita</taxon>
        <taxon>Aculeata</taxon>
        <taxon>Formicoidea</taxon>
        <taxon>Formicidae</taxon>
        <taxon>Formicinae</taxon>
        <taxon>Lasius</taxon>
        <taxon>Lasius</taxon>
    </lineage>
</organism>
<reference evidence="1" key="1">
    <citation type="submission" date="2024-04" db="EMBL/GenBank/DDBJ databases">
        <authorList>
            <consortium name="Molecular Ecology Group"/>
        </authorList>
    </citation>
    <scope>NUCLEOTIDE SEQUENCE</scope>
</reference>
<name>A0AAV2ND93_9HYME</name>
<evidence type="ECO:0000313" key="2">
    <source>
        <dbReference type="Proteomes" id="UP001497644"/>
    </source>
</evidence>
<dbReference type="EMBL" id="OZ034836">
    <property type="protein sequence ID" value="CAL1677903.1"/>
    <property type="molecule type" value="Genomic_DNA"/>
</dbReference>
<evidence type="ECO:0000313" key="1">
    <source>
        <dbReference type="EMBL" id="CAL1677903.1"/>
    </source>
</evidence>
<accession>A0AAV2ND93</accession>
<dbReference type="AlphaFoldDB" id="A0AAV2ND93"/>
<protein>
    <submittedName>
        <fullName evidence="1">Uncharacterized protein</fullName>
    </submittedName>
</protein>